<reference evidence="4" key="1">
    <citation type="submission" date="2015-09" db="EMBL/GenBank/DDBJ databases">
        <authorList>
            <consortium name="Pathogen Informatics"/>
        </authorList>
    </citation>
    <scope>NUCLEOTIDE SEQUENCE [LARGE SCALE GENOMIC DNA]</scope>
    <source>
        <strain evidence="4">Lake Konstanz</strain>
    </source>
</reference>
<dbReference type="Proteomes" id="UP000051952">
    <property type="component" value="Unassembled WGS sequence"/>
</dbReference>
<feature type="compositionally biased region" description="Acidic residues" evidence="1">
    <location>
        <begin position="79"/>
        <end position="88"/>
    </location>
</feature>
<evidence type="ECO:0000313" key="4">
    <source>
        <dbReference type="Proteomes" id="UP000051952"/>
    </source>
</evidence>
<gene>
    <name evidence="3" type="ORF">BSAL_82575</name>
</gene>
<protein>
    <submittedName>
        <fullName evidence="3">Transmembrane protein, putative</fullName>
    </submittedName>
</protein>
<feature type="region of interest" description="Disordered" evidence="1">
    <location>
        <begin position="67"/>
        <end position="88"/>
    </location>
</feature>
<accession>A0A0S4J2D1</accession>
<dbReference type="OMA" id="ISKVDWW"/>
<dbReference type="EMBL" id="CYKH01000918">
    <property type="protein sequence ID" value="CUG65110.1"/>
    <property type="molecule type" value="Genomic_DNA"/>
</dbReference>
<sequence>MYFHQKLVHVVDHAADWMFAKTKYWLPTVGAAMAASIFFLSGPMAIQEGMSLALPVLSPALQPPMFGLTMPEGPHGGEEGDDEDGEDM</sequence>
<evidence type="ECO:0000256" key="2">
    <source>
        <dbReference type="SAM" id="Phobius"/>
    </source>
</evidence>
<dbReference type="AlphaFoldDB" id="A0A0S4J2D1"/>
<keyword evidence="2" id="KW-1133">Transmembrane helix</keyword>
<evidence type="ECO:0000256" key="1">
    <source>
        <dbReference type="SAM" id="MobiDB-lite"/>
    </source>
</evidence>
<keyword evidence="2" id="KW-0472">Membrane</keyword>
<evidence type="ECO:0000313" key="3">
    <source>
        <dbReference type="EMBL" id="CUG65110.1"/>
    </source>
</evidence>
<organism evidence="3 4">
    <name type="scientific">Bodo saltans</name>
    <name type="common">Flagellated protozoan</name>
    <dbReference type="NCBI Taxonomy" id="75058"/>
    <lineage>
        <taxon>Eukaryota</taxon>
        <taxon>Discoba</taxon>
        <taxon>Euglenozoa</taxon>
        <taxon>Kinetoplastea</taxon>
        <taxon>Metakinetoplastina</taxon>
        <taxon>Eubodonida</taxon>
        <taxon>Bodonidae</taxon>
        <taxon>Bodo</taxon>
    </lineage>
</organism>
<feature type="transmembrane region" description="Helical" evidence="2">
    <location>
        <begin position="24"/>
        <end position="46"/>
    </location>
</feature>
<proteinExistence type="predicted"/>
<dbReference type="VEuPathDB" id="TriTrypDB:BSAL_82575"/>
<name>A0A0S4J2D1_BODSA</name>
<dbReference type="OrthoDB" id="248858at2759"/>
<keyword evidence="2 3" id="KW-0812">Transmembrane</keyword>
<keyword evidence="4" id="KW-1185">Reference proteome</keyword>